<dbReference type="Gene3D" id="3.40.50.410">
    <property type="entry name" value="von Willebrand factor, type A domain"/>
    <property type="match status" value="1"/>
</dbReference>
<evidence type="ECO:0000256" key="3">
    <source>
        <dbReference type="ARBA" id="ARBA00022837"/>
    </source>
</evidence>
<dbReference type="PRINTS" id="PR00313">
    <property type="entry name" value="CABNDNGRPT"/>
</dbReference>
<comment type="caution">
    <text evidence="5">The sequence shown here is derived from an EMBL/GenBank/DDBJ whole genome shotgun (WGS) entry which is preliminary data.</text>
</comment>
<dbReference type="PANTHER" id="PTHR38340">
    <property type="entry name" value="S-LAYER PROTEIN"/>
    <property type="match status" value="1"/>
</dbReference>
<evidence type="ECO:0000256" key="2">
    <source>
        <dbReference type="ARBA" id="ARBA00022525"/>
    </source>
</evidence>
<dbReference type="PROSITE" id="PS50234">
    <property type="entry name" value="VWFA"/>
    <property type="match status" value="1"/>
</dbReference>
<dbReference type="Proteomes" id="UP001163714">
    <property type="component" value="Unassembled WGS sequence"/>
</dbReference>
<dbReference type="InterPro" id="IPR041339">
    <property type="entry name" value="Ig-like_bac"/>
</dbReference>
<dbReference type="PROSITE" id="PS00330">
    <property type="entry name" value="HEMOLYSIN_CALCIUM"/>
    <property type="match status" value="4"/>
</dbReference>
<accession>A0ABT3I4I6</accession>
<sequence length="1578" mass="164503">ANQSLTDTFTVLNADGVTSTTVTITINGTDDVSGGSNVELMVDDANTLGNLTDSDSANLSFTAGAHDVSSFAFTNLGNITVEGLNGNLIWTLDSSGQLIGSIGSTAVIQLSLTGNTISAGTTGLVGVSVTLLDNLSHNINVNTLTINGITVIATDTSGATATGSAAVKVIDDGVDVNPLNLVGQNAVGIYNGVINVDGADQNFTANLSSNISGSGTFSDSGITAGGLTVFYYVDPSNPSILIAYSDTTGSPSAYDPSNSGQSLIFTLTINPNSDSYQLDLVRPIDQVETITVANMTGGKGGNTPAVYVTFDGTNYIINNDIKDVNSAHEMIFTLTSSAGNISSTVNGNTNGFGVQNAFVDQGETMTIDYANDVASAAIQFSGATYIHFTAYDANGNVLGQGDITSGQVISNLGEISYIVLTTSAIFDPVNEDAHERFTFAGTSAQTIVSSTVDVDLDFNVLVTDSDGDSANGSIHINLDAPSAVTSLTTNVVASLNEATLISDAPDNDVQVMQFKAGASDINNFNFADISQIKVEGIRQPMDWRVENGVLIGSMNGRGDVLKLTLDWSAIKAGELGNVIVDAELLANLPHNIDVNSLSITGIKVIATDAGGHTAITTVSVNVAEYTDIKNDSALINEDTVAKGNVLSNDIDPDNNLLITSINVDGTAYEPGESVTLNAGMLVVDSNGNYTFTPTSNWSGAVPQITYTTNTGETATLDISVTAVADAPAITVSKGQLTWVNASADNTLNSTHTIGSKDFGITIEATKSGPTATADNDKNHYLQGVSNNANMLTGKGGDDILVGGNINDSLHGGDGNDVFVGGALNDSIYGGAGTDTAIYSGNFADYIITNHTDHSVTPYILINDKRNIDASSINVNELDAGDHLYEIERLVFADGVYIINDKGQITQLKTKQIPLSIDVDLVDTDGSETLTDITITGIPSGVYLTAGTLNANGSWTVKIAELANLKLQVTEEYNGSPEFTLTISASSVESSNSDIATSQTTLDISLRDYVYDNGTDGDNTITGTDNNDVIVSDTTGIQIVQGENYNIAFILDSSGSMGTNTINTAILQLQQVFNTLKLSVGYATSGTVNILLVDFDHGTKVNVAVNLADANAISVLTAALNTIQNGGNTNYEAAFETVTNWFQHGSAASNNGHNLTYFITDGEPNTYNTDAQLNTVWAYDASGSNNDKMLSDLIGNYTKGQALIHDGKVIIDAYGNTYYWYRENGSWKSYQTGSLRVDASGKYYLAQITDTTNSEAAAQAKAAFQVLSTLSEVEAIGIGSGINLNKLTPYDSDGNVSTNINASNLASLILGSELSLIQGDDTVNSGTGNDIIFGDLVQFDGIAGQGYAALQMFVAQQTGENAADVSIQDVHEYITANTGLFDTSRANDGDDILAGNEGNDILFGQGGNDQLHGGSGKDMLLGGAGNDSLDGGSGNDVLIGGLGNDTLIGGLGDDTFVWSKGDTGTDTIMDFNVGNNKLQISDLLQNEQSGNLDDFLHFSFNNGNTTISIDADKDGKIDQTIVLDGVDLSSKYGSTDGVIINGLLNDGALIVDSATASSTTSAVSTYTDPLEPLHGNMIP</sequence>
<dbReference type="InterPro" id="IPR011049">
    <property type="entry name" value="Serralysin-like_metalloprot_C"/>
</dbReference>
<dbReference type="InterPro" id="IPR001343">
    <property type="entry name" value="Hemolysn_Ca-bd"/>
</dbReference>
<evidence type="ECO:0000313" key="5">
    <source>
        <dbReference type="EMBL" id="MCW3170981.1"/>
    </source>
</evidence>
<name>A0ABT3I4I6_9GAMM</name>
<evidence type="ECO:0000256" key="1">
    <source>
        <dbReference type="ARBA" id="ARBA00004613"/>
    </source>
</evidence>
<feature type="domain" description="VWFA" evidence="4">
    <location>
        <begin position="1045"/>
        <end position="1164"/>
    </location>
</feature>
<dbReference type="Pfam" id="PF00353">
    <property type="entry name" value="HemolysinCabind"/>
    <property type="match status" value="5"/>
</dbReference>
<dbReference type="SUPFAM" id="SSF53300">
    <property type="entry name" value="vWA-like"/>
    <property type="match status" value="1"/>
</dbReference>
<dbReference type="InterPro" id="IPR018511">
    <property type="entry name" value="Hemolysin-typ_Ca-bd_CS"/>
</dbReference>
<dbReference type="Pfam" id="PF13519">
    <property type="entry name" value="VWA_2"/>
    <property type="match status" value="1"/>
</dbReference>
<dbReference type="Gene3D" id="2.150.10.10">
    <property type="entry name" value="Serralysin-like metalloprotease, C-terminal"/>
    <property type="match status" value="2"/>
</dbReference>
<comment type="subcellular location">
    <subcellularLocation>
        <location evidence="1">Secreted</location>
    </subcellularLocation>
</comment>
<dbReference type="InterPro" id="IPR002035">
    <property type="entry name" value="VWF_A"/>
</dbReference>
<dbReference type="PANTHER" id="PTHR38340:SF1">
    <property type="entry name" value="S-LAYER PROTEIN"/>
    <property type="match status" value="1"/>
</dbReference>
<dbReference type="SUPFAM" id="SSF51120">
    <property type="entry name" value="beta-Roll"/>
    <property type="match status" value="2"/>
</dbReference>
<dbReference type="EMBL" id="JAPDMX010000001">
    <property type="protein sequence ID" value="MCW3170981.1"/>
    <property type="molecule type" value="Genomic_DNA"/>
</dbReference>
<dbReference type="InterPro" id="IPR036465">
    <property type="entry name" value="vWFA_dom_sf"/>
</dbReference>
<dbReference type="SMART" id="SM00327">
    <property type="entry name" value="VWA"/>
    <property type="match status" value="1"/>
</dbReference>
<dbReference type="NCBIfam" id="TIGR03661">
    <property type="entry name" value="T1SS_VCA0849"/>
    <property type="match status" value="1"/>
</dbReference>
<evidence type="ECO:0000313" key="6">
    <source>
        <dbReference type="Proteomes" id="UP001163714"/>
    </source>
</evidence>
<dbReference type="Pfam" id="PF18200">
    <property type="entry name" value="Big_11"/>
    <property type="match status" value="1"/>
</dbReference>
<protein>
    <submittedName>
        <fullName evidence="5">Type I secretion C-terminal target domain-containing protein</fullName>
    </submittedName>
</protein>
<dbReference type="InterPro" id="IPR019960">
    <property type="entry name" value="T1SS_VCA0849"/>
</dbReference>
<keyword evidence="3" id="KW-0106">Calcium</keyword>
<evidence type="ECO:0000259" key="4">
    <source>
        <dbReference type="PROSITE" id="PS50234"/>
    </source>
</evidence>
<proteinExistence type="predicted"/>
<dbReference type="CDD" id="cd00198">
    <property type="entry name" value="vWFA"/>
    <property type="match status" value="1"/>
</dbReference>
<reference evidence="5" key="1">
    <citation type="submission" date="2022-10" db="EMBL/GenBank/DDBJ databases">
        <title>Shewanella flava sp. nov, isolated from the estuary of the Fenhe River into the Yellow River.</title>
        <authorList>
            <person name="Li Y."/>
        </authorList>
    </citation>
    <scope>NUCLEOTIDE SEQUENCE</scope>
    <source>
        <strain evidence="5">FYR11-62</strain>
    </source>
</reference>
<feature type="non-terminal residue" evidence="5">
    <location>
        <position position="1"/>
    </location>
</feature>
<keyword evidence="6" id="KW-1185">Reference proteome</keyword>
<organism evidence="5 6">
    <name type="scientific">Shewanella subflava</name>
    <dbReference type="NCBI Taxonomy" id="2986476"/>
    <lineage>
        <taxon>Bacteria</taxon>
        <taxon>Pseudomonadati</taxon>
        <taxon>Pseudomonadota</taxon>
        <taxon>Gammaproteobacteria</taxon>
        <taxon>Alteromonadales</taxon>
        <taxon>Shewanellaceae</taxon>
        <taxon>Shewanella</taxon>
    </lineage>
</organism>
<gene>
    <name evidence="5" type="ORF">OHT75_00600</name>
</gene>
<keyword evidence="2" id="KW-0964">Secreted</keyword>
<dbReference type="InterPro" id="IPR050557">
    <property type="entry name" value="RTX_toxin/Mannuronan_C5-epim"/>
</dbReference>
<dbReference type="RefSeq" id="WP_264724418.1">
    <property type="nucleotide sequence ID" value="NZ_JAPDMX010000001.1"/>
</dbReference>